<reference evidence="3" key="2">
    <citation type="submission" date="2015-07" db="EMBL/GenBank/DDBJ databases">
        <title>Contrasting host-pathogen interactions and genome evolution in two generalist and specialist microsporidian pathogens of mosquitoes.</title>
        <authorList>
            <consortium name="The Broad Institute Genomics Platform"/>
            <consortium name="The Broad Institute Genome Sequencing Center for Infectious Disease"/>
            <person name="Cuomo C.A."/>
            <person name="Sanscrainte N.D."/>
            <person name="Goldberg J.M."/>
            <person name="Heiman D."/>
            <person name="Young S."/>
            <person name="Zeng Q."/>
            <person name="Becnel J.J."/>
            <person name="Birren B.W."/>
        </authorList>
    </citation>
    <scope>NUCLEOTIDE SEQUENCE [LARGE SCALE GENOMIC DNA]</scope>
    <source>
        <strain evidence="3">USNM 41457</strain>
    </source>
</reference>
<dbReference type="HOGENOM" id="CLU_2196923_0_0_1"/>
<organism evidence="2 3">
    <name type="scientific">Edhazardia aedis (strain USNM 41457)</name>
    <name type="common">Microsporidian parasite</name>
    <dbReference type="NCBI Taxonomy" id="1003232"/>
    <lineage>
        <taxon>Eukaryota</taxon>
        <taxon>Fungi</taxon>
        <taxon>Fungi incertae sedis</taxon>
        <taxon>Microsporidia</taxon>
        <taxon>Edhazardia</taxon>
    </lineage>
</organism>
<sequence>MFCRNLKTIYLHTNKQEYYLISYFHLSNPTCSFFCFYYSRIYLILKFYQSSFKNNCTLHAKIQQRLINFLQSHFYLAKIKKWGDSMPKVHIKNPLQNFKVNNNSANKC</sequence>
<protein>
    <submittedName>
        <fullName evidence="2">Uncharacterized protein</fullName>
    </submittedName>
</protein>
<keyword evidence="1" id="KW-0472">Membrane</keyword>
<dbReference type="AlphaFoldDB" id="J9DLP5"/>
<keyword evidence="1" id="KW-0812">Transmembrane</keyword>
<evidence type="ECO:0000313" key="2">
    <source>
        <dbReference type="EMBL" id="EJW02292.1"/>
    </source>
</evidence>
<reference evidence="2 3" key="1">
    <citation type="submission" date="2011-08" db="EMBL/GenBank/DDBJ databases">
        <authorList>
            <person name="Liu Z.J."/>
            <person name="Shi F.L."/>
            <person name="Lu J.Q."/>
            <person name="Li M."/>
            <person name="Wang Z.L."/>
        </authorList>
    </citation>
    <scope>NUCLEOTIDE SEQUENCE [LARGE SCALE GENOMIC DNA]</scope>
    <source>
        <strain evidence="2 3">USNM 41457</strain>
    </source>
</reference>
<comment type="caution">
    <text evidence="2">The sequence shown here is derived from an EMBL/GenBank/DDBJ whole genome shotgun (WGS) entry which is preliminary data.</text>
</comment>
<evidence type="ECO:0000313" key="3">
    <source>
        <dbReference type="Proteomes" id="UP000003163"/>
    </source>
</evidence>
<accession>J9DLP5</accession>
<dbReference type="InParanoid" id="J9DLP5"/>
<gene>
    <name evidence="2" type="ORF">EDEG_03275</name>
</gene>
<evidence type="ECO:0000256" key="1">
    <source>
        <dbReference type="SAM" id="Phobius"/>
    </source>
</evidence>
<keyword evidence="1" id="KW-1133">Transmembrane helix</keyword>
<feature type="transmembrane region" description="Helical" evidence="1">
    <location>
        <begin position="20"/>
        <end position="39"/>
    </location>
</feature>
<keyword evidence="3" id="KW-1185">Reference proteome</keyword>
<dbReference type="VEuPathDB" id="MicrosporidiaDB:EDEG_03275"/>
<dbReference type="EMBL" id="AFBI03000079">
    <property type="protein sequence ID" value="EJW02292.1"/>
    <property type="molecule type" value="Genomic_DNA"/>
</dbReference>
<proteinExistence type="predicted"/>
<name>J9DLP5_EDHAE</name>
<dbReference type="Proteomes" id="UP000003163">
    <property type="component" value="Unassembled WGS sequence"/>
</dbReference>